<dbReference type="InterPro" id="IPR002543">
    <property type="entry name" value="FtsK_dom"/>
</dbReference>
<evidence type="ECO:0000313" key="3">
    <source>
        <dbReference type="EMBL" id="QGV17963.1"/>
    </source>
</evidence>
<reference evidence="3 4" key="1">
    <citation type="submission" date="2017-08" db="EMBL/GenBank/DDBJ databases">
        <title>Genome sequence, comparative genomics and functional analysis of the highly adhesive Lactobacillus paracasei Kobulty strain.</title>
        <authorList>
            <person name="Koryszewska-Baginska A."/>
            <person name="Grynberg M."/>
            <person name="Aleksandrzak-Piekarczyk T."/>
        </authorList>
    </citation>
    <scope>NUCLEOTIDE SEQUENCE [LARGE SCALE GENOMIC DNA]</scope>
    <source>
        <strain evidence="3 4">IBB3423</strain>
    </source>
</reference>
<dbReference type="GO" id="GO:0051301">
    <property type="term" value="P:cell division"/>
    <property type="evidence" value="ECO:0007669"/>
    <property type="project" value="UniProtKB-KW"/>
</dbReference>
<dbReference type="InterPro" id="IPR027417">
    <property type="entry name" value="P-loop_NTPase"/>
</dbReference>
<dbReference type="RefSeq" id="WP_156656903.1">
    <property type="nucleotide sequence ID" value="NZ_CP022954.1"/>
</dbReference>
<evidence type="ECO:0000256" key="1">
    <source>
        <dbReference type="PROSITE-ProRule" id="PRU00289"/>
    </source>
</evidence>
<keyword evidence="3" id="KW-0131">Cell cycle</keyword>
<name>A0AAP9HGI4_LACPA</name>
<feature type="binding site" evidence="1">
    <location>
        <begin position="144"/>
        <end position="151"/>
    </location>
    <ligand>
        <name>ATP</name>
        <dbReference type="ChEBI" id="CHEBI:30616"/>
    </ligand>
</feature>
<gene>
    <name evidence="3" type="ORF">LCAKO_1438</name>
</gene>
<dbReference type="PROSITE" id="PS50901">
    <property type="entry name" value="FTSK"/>
    <property type="match status" value="1"/>
</dbReference>
<evidence type="ECO:0000313" key="4">
    <source>
        <dbReference type="Proteomes" id="UP000423274"/>
    </source>
</evidence>
<keyword evidence="1" id="KW-0067">ATP-binding</keyword>
<dbReference type="EMBL" id="CP022954">
    <property type="protein sequence ID" value="QGV17963.1"/>
    <property type="molecule type" value="Genomic_DNA"/>
</dbReference>
<keyword evidence="3" id="KW-0132">Cell division</keyword>
<proteinExistence type="predicted"/>
<dbReference type="AlphaFoldDB" id="A0AAP9HGI4"/>
<dbReference type="GO" id="GO:0005524">
    <property type="term" value="F:ATP binding"/>
    <property type="evidence" value="ECO:0007669"/>
    <property type="project" value="UniProtKB-UniRule"/>
</dbReference>
<dbReference type="SUPFAM" id="SSF52540">
    <property type="entry name" value="P-loop containing nucleoside triphosphate hydrolases"/>
    <property type="match status" value="1"/>
</dbReference>
<feature type="domain" description="FtsK" evidence="2">
    <location>
        <begin position="127"/>
        <end position="308"/>
    </location>
</feature>
<dbReference type="Proteomes" id="UP000423274">
    <property type="component" value="Chromosome"/>
</dbReference>
<sequence>MDKQAVRGFLLQSLNMALDIDGETTYTNSFDVEVLESGFLFIPRVPCSYILGVDLYQRIFAIANGILYPAYTVLKQAGAYFVKTKSSDIHTARAFFFPWLVGIPERLKIKNIGEFVRSLTGEELPLMQGMILDFDRITHVAIAGNSGSGKSYSLVYLLNVLHGFAKLYIVDPKFDTPARWGRDHGVNVIHPEDNRSQNDFVTQVNEMLSDVVKTIHKRQATFQEAEETIFQPIAVVIDELLALSLSVTKTIKESFFNLLGQVALLGRSTKVHLILVSQRFDANALPVAVREQANLFIQLGNINRKTTQFLFPDLESADGIVVPIGKGTGLVQVIDGIHPANIMPLLMPTYERR</sequence>
<dbReference type="GO" id="GO:0003677">
    <property type="term" value="F:DNA binding"/>
    <property type="evidence" value="ECO:0007669"/>
    <property type="project" value="InterPro"/>
</dbReference>
<keyword evidence="1" id="KW-0547">Nucleotide-binding</keyword>
<protein>
    <submittedName>
        <fullName evidence="3">Cell division protein FtsK</fullName>
    </submittedName>
</protein>
<accession>A0AAP9HGI4</accession>
<dbReference type="Gene3D" id="3.40.50.300">
    <property type="entry name" value="P-loop containing nucleotide triphosphate hydrolases"/>
    <property type="match status" value="1"/>
</dbReference>
<organism evidence="3 4">
    <name type="scientific">Lacticaseibacillus paracasei subsp. paracasei</name>
    <dbReference type="NCBI Taxonomy" id="47714"/>
    <lineage>
        <taxon>Bacteria</taxon>
        <taxon>Bacillati</taxon>
        <taxon>Bacillota</taxon>
        <taxon>Bacilli</taxon>
        <taxon>Lactobacillales</taxon>
        <taxon>Lactobacillaceae</taxon>
        <taxon>Lacticaseibacillus</taxon>
    </lineage>
</organism>
<evidence type="ECO:0000259" key="2">
    <source>
        <dbReference type="PROSITE" id="PS50901"/>
    </source>
</evidence>